<gene>
    <name evidence="1" type="ORF">ACFSSE_10930</name>
</gene>
<reference evidence="2" key="1">
    <citation type="journal article" date="2019" name="Int. J. Syst. Evol. Microbiol.">
        <title>The Global Catalogue of Microorganisms (GCM) 10K type strain sequencing project: providing services to taxonomists for standard genome sequencing and annotation.</title>
        <authorList>
            <consortium name="The Broad Institute Genomics Platform"/>
            <consortium name="The Broad Institute Genome Sequencing Center for Infectious Disease"/>
            <person name="Wu L."/>
            <person name="Ma J."/>
        </authorList>
    </citation>
    <scope>NUCLEOTIDE SEQUENCE [LARGE SCALE GENOMIC DNA]</scope>
    <source>
        <strain evidence="2">KCTC 42456</strain>
    </source>
</reference>
<evidence type="ECO:0000313" key="2">
    <source>
        <dbReference type="Proteomes" id="UP001597546"/>
    </source>
</evidence>
<sequence length="218" mass="24060">MDPDGGCESCPKNGKVGDTFKTNGAVYTNLADGGWTRQGLALNEVVVRGKYTTGSDFNNWGANFMIATKMTRDWAFGMGDETRNFDNDRVANALRNADVVNQARDYWYAKVNKSGNTVYDGVTNFKGKQRLGGGNFGLVGLAKAGVDPIEQFVGSFTPEISSNGIDLTFTIKNTSSFKSLMYGIAPEWSRATLQPGGNMYQVYTFREPIMFNKIRRFN</sequence>
<comment type="caution">
    <text evidence="1">The sequence shown here is derived from an EMBL/GenBank/DDBJ whole genome shotgun (WGS) entry which is preliminary data.</text>
</comment>
<evidence type="ECO:0008006" key="3">
    <source>
        <dbReference type="Google" id="ProtNLM"/>
    </source>
</evidence>
<proteinExistence type="predicted"/>
<protein>
    <recommendedName>
        <fullName evidence="3">TonB-dependent receptor-like beta-barrel domain-containing protein</fullName>
    </recommendedName>
</protein>
<dbReference type="RefSeq" id="WP_379044671.1">
    <property type="nucleotide sequence ID" value="NZ_JBHSKW010000045.1"/>
</dbReference>
<dbReference type="Proteomes" id="UP001597546">
    <property type="component" value="Unassembled WGS sequence"/>
</dbReference>
<accession>A0ABW5TVS6</accession>
<dbReference type="EMBL" id="JBHULV010000036">
    <property type="protein sequence ID" value="MFD2732216.1"/>
    <property type="molecule type" value="Genomic_DNA"/>
</dbReference>
<evidence type="ECO:0000313" key="1">
    <source>
        <dbReference type="EMBL" id="MFD2732216.1"/>
    </source>
</evidence>
<keyword evidence="2" id="KW-1185">Reference proteome</keyword>
<organism evidence="1 2">
    <name type="scientific">Pedobacter alpinus</name>
    <dbReference type="NCBI Taxonomy" id="1590643"/>
    <lineage>
        <taxon>Bacteria</taxon>
        <taxon>Pseudomonadati</taxon>
        <taxon>Bacteroidota</taxon>
        <taxon>Sphingobacteriia</taxon>
        <taxon>Sphingobacteriales</taxon>
        <taxon>Sphingobacteriaceae</taxon>
        <taxon>Pedobacter</taxon>
    </lineage>
</organism>
<name>A0ABW5TVS6_9SPHI</name>